<gene>
    <name evidence="6" type="ORF">Tsubulata_002329</name>
</gene>
<evidence type="ECO:0000256" key="2">
    <source>
        <dbReference type="ARBA" id="ARBA00006706"/>
    </source>
</evidence>
<keyword evidence="7" id="KW-1185">Reference proteome</keyword>
<dbReference type="PANTHER" id="PTHR43281:SF6">
    <property type="entry name" value="HETERODIMERIC GERANYLGERANYL PYROPHOSPHATE SYNTHASE SMALL SUBUNIT, CHLOROPLASTIC-LIKE"/>
    <property type="match status" value="1"/>
</dbReference>
<keyword evidence="5" id="KW-0808">Transferase</keyword>
<dbReference type="GO" id="GO:0008299">
    <property type="term" value="P:isoprenoid biosynthetic process"/>
    <property type="evidence" value="ECO:0007669"/>
    <property type="project" value="InterPro"/>
</dbReference>
<dbReference type="GO" id="GO:0004659">
    <property type="term" value="F:prenyltransferase activity"/>
    <property type="evidence" value="ECO:0007669"/>
    <property type="project" value="InterPro"/>
</dbReference>
<accession>A0A9Q0JKS7</accession>
<dbReference type="EMBL" id="JAKUCV010001966">
    <property type="protein sequence ID" value="KAJ4844380.1"/>
    <property type="molecule type" value="Genomic_DNA"/>
</dbReference>
<dbReference type="InterPro" id="IPR000092">
    <property type="entry name" value="Polyprenyl_synt"/>
</dbReference>
<evidence type="ECO:0000313" key="6">
    <source>
        <dbReference type="EMBL" id="KAJ4844380.1"/>
    </source>
</evidence>
<dbReference type="Gene3D" id="1.10.600.10">
    <property type="entry name" value="Farnesyl Diphosphate Synthase"/>
    <property type="match status" value="1"/>
</dbReference>
<evidence type="ECO:0000256" key="3">
    <source>
        <dbReference type="ARBA" id="ARBA00022723"/>
    </source>
</evidence>
<dbReference type="AlphaFoldDB" id="A0A9Q0JKS7"/>
<name>A0A9Q0JKS7_9ROSI</name>
<protein>
    <submittedName>
        <fullName evidence="6">Uncharacterized protein</fullName>
    </submittedName>
</protein>
<dbReference type="Pfam" id="PF00348">
    <property type="entry name" value="polyprenyl_synt"/>
    <property type="match status" value="1"/>
</dbReference>
<dbReference type="SUPFAM" id="SSF48576">
    <property type="entry name" value="Terpenoid synthases"/>
    <property type="match status" value="1"/>
</dbReference>
<reference evidence="6" key="2">
    <citation type="journal article" date="2023" name="Plants (Basel)">
        <title>Annotation of the Turnera subulata (Passifloraceae) Draft Genome Reveals the S-Locus Evolved after the Divergence of Turneroideae from Passifloroideae in a Stepwise Manner.</title>
        <authorList>
            <person name="Henning P.M."/>
            <person name="Roalson E.H."/>
            <person name="Mir W."/>
            <person name="McCubbin A.G."/>
            <person name="Shore J.S."/>
        </authorList>
    </citation>
    <scope>NUCLEOTIDE SEQUENCE</scope>
    <source>
        <strain evidence="6">F60SS</strain>
    </source>
</reference>
<dbReference type="InterPro" id="IPR008949">
    <property type="entry name" value="Isoprenoid_synthase_dom_sf"/>
</dbReference>
<evidence type="ECO:0000256" key="4">
    <source>
        <dbReference type="ARBA" id="ARBA00022842"/>
    </source>
</evidence>
<reference evidence="6" key="1">
    <citation type="submission" date="2022-02" db="EMBL/GenBank/DDBJ databases">
        <authorList>
            <person name="Henning P.M."/>
            <person name="McCubbin A.G."/>
            <person name="Shore J.S."/>
        </authorList>
    </citation>
    <scope>NUCLEOTIDE SEQUENCE</scope>
    <source>
        <strain evidence="6">F60SS</strain>
        <tissue evidence="6">Leaves</tissue>
    </source>
</reference>
<comment type="cofactor">
    <cofactor evidence="1">
        <name>Mg(2+)</name>
        <dbReference type="ChEBI" id="CHEBI:18420"/>
    </cofactor>
</comment>
<dbReference type="PANTHER" id="PTHR43281">
    <property type="entry name" value="FARNESYL DIPHOSPHATE SYNTHASE"/>
    <property type="match status" value="1"/>
</dbReference>
<dbReference type="OrthoDB" id="1923994at2759"/>
<keyword evidence="4" id="KW-0460">Magnesium</keyword>
<comment type="similarity">
    <text evidence="2 5">Belongs to the FPP/GGPP synthase family.</text>
</comment>
<proteinExistence type="inferred from homology"/>
<comment type="caution">
    <text evidence="6">The sequence shown here is derived from an EMBL/GenBank/DDBJ whole genome shotgun (WGS) entry which is preliminary data.</text>
</comment>
<dbReference type="GO" id="GO:0046872">
    <property type="term" value="F:metal ion binding"/>
    <property type="evidence" value="ECO:0007669"/>
    <property type="project" value="UniProtKB-KW"/>
</dbReference>
<keyword evidence="3" id="KW-0479">Metal-binding</keyword>
<dbReference type="Proteomes" id="UP001141552">
    <property type="component" value="Unassembled WGS sequence"/>
</dbReference>
<evidence type="ECO:0000313" key="7">
    <source>
        <dbReference type="Proteomes" id="UP001141552"/>
    </source>
</evidence>
<sequence>MISLTPPPPPPPFLSHRTMAITMSNNQQSSSSNYWTSLNQEIDAHLKQAIPLRPPLSVYEPMHHLTFSAPRTPAPALCIAACELVGGHRDQALPAASALRLMHAAAFTHEQLPALKDRPRPGRPPNYTHKFEPNIELLTGDGLVPFGMELLASSDDPAQEMLDRILRVIVEITRAMGSQGFVEGQYKESQYGGIDGEEAVQVAWIGEVCKKKEGELHACAGACGAILGGGSDEEVEKLRRYGLYVGTIRGIDIISGGVESKDEKLLLLEEVNKLRNLAVEELRGFDQGKVEKISSIIDNECCNV</sequence>
<organism evidence="6 7">
    <name type="scientific">Turnera subulata</name>
    <dbReference type="NCBI Taxonomy" id="218843"/>
    <lineage>
        <taxon>Eukaryota</taxon>
        <taxon>Viridiplantae</taxon>
        <taxon>Streptophyta</taxon>
        <taxon>Embryophyta</taxon>
        <taxon>Tracheophyta</taxon>
        <taxon>Spermatophyta</taxon>
        <taxon>Magnoliopsida</taxon>
        <taxon>eudicotyledons</taxon>
        <taxon>Gunneridae</taxon>
        <taxon>Pentapetalae</taxon>
        <taxon>rosids</taxon>
        <taxon>fabids</taxon>
        <taxon>Malpighiales</taxon>
        <taxon>Passifloraceae</taxon>
        <taxon>Turnera</taxon>
    </lineage>
</organism>
<evidence type="ECO:0000256" key="1">
    <source>
        <dbReference type="ARBA" id="ARBA00001946"/>
    </source>
</evidence>
<evidence type="ECO:0000256" key="5">
    <source>
        <dbReference type="RuleBase" id="RU004466"/>
    </source>
</evidence>